<comment type="caution">
    <text evidence="1">The sequence shown here is derived from an EMBL/GenBank/DDBJ whole genome shotgun (WGS) entry which is preliminary data.</text>
</comment>
<protein>
    <recommendedName>
        <fullName evidence="3">Pentatricopeptide repeat-containing protein</fullName>
    </recommendedName>
</protein>
<evidence type="ECO:0000313" key="2">
    <source>
        <dbReference type="Proteomes" id="UP000593562"/>
    </source>
</evidence>
<keyword evidence="2" id="KW-1185">Reference proteome</keyword>
<dbReference type="InParanoid" id="A0A7J7CFQ5"/>
<accession>A0A7J7CFQ5</accession>
<reference evidence="1 2" key="1">
    <citation type="journal article" date="2020" name="Nat. Commun.">
        <title>Genome of Tripterygium wilfordii and identification of cytochrome P450 involved in triptolide biosynthesis.</title>
        <authorList>
            <person name="Tu L."/>
            <person name="Su P."/>
            <person name="Zhang Z."/>
            <person name="Gao L."/>
            <person name="Wang J."/>
            <person name="Hu T."/>
            <person name="Zhou J."/>
            <person name="Zhang Y."/>
            <person name="Zhao Y."/>
            <person name="Liu Y."/>
            <person name="Song Y."/>
            <person name="Tong Y."/>
            <person name="Lu Y."/>
            <person name="Yang J."/>
            <person name="Xu C."/>
            <person name="Jia M."/>
            <person name="Peters R.J."/>
            <person name="Huang L."/>
            <person name="Gao W."/>
        </authorList>
    </citation>
    <scope>NUCLEOTIDE SEQUENCE [LARGE SCALE GENOMIC DNA]</scope>
    <source>
        <strain evidence="2">cv. XIE 37</strain>
        <tissue evidence="1">Leaf</tissue>
    </source>
</reference>
<organism evidence="1 2">
    <name type="scientific">Tripterygium wilfordii</name>
    <name type="common">Thunder God vine</name>
    <dbReference type="NCBI Taxonomy" id="458696"/>
    <lineage>
        <taxon>Eukaryota</taxon>
        <taxon>Viridiplantae</taxon>
        <taxon>Streptophyta</taxon>
        <taxon>Embryophyta</taxon>
        <taxon>Tracheophyta</taxon>
        <taxon>Spermatophyta</taxon>
        <taxon>Magnoliopsida</taxon>
        <taxon>eudicotyledons</taxon>
        <taxon>Gunneridae</taxon>
        <taxon>Pentapetalae</taxon>
        <taxon>rosids</taxon>
        <taxon>fabids</taxon>
        <taxon>Celastrales</taxon>
        <taxon>Celastraceae</taxon>
        <taxon>Tripterygium</taxon>
    </lineage>
</organism>
<dbReference type="EMBL" id="JAAARO010000017">
    <property type="protein sequence ID" value="KAF5732963.1"/>
    <property type="molecule type" value="Genomic_DNA"/>
</dbReference>
<dbReference type="PANTHER" id="PTHR46862:SF3">
    <property type="entry name" value="OS07G0661900 PROTEIN"/>
    <property type="match status" value="1"/>
</dbReference>
<evidence type="ECO:0000313" key="1">
    <source>
        <dbReference type="EMBL" id="KAF5732963.1"/>
    </source>
</evidence>
<dbReference type="PANTHER" id="PTHR46862">
    <property type="entry name" value="OS07G0661900 PROTEIN"/>
    <property type="match status" value="1"/>
</dbReference>
<proteinExistence type="predicted"/>
<dbReference type="Proteomes" id="UP000593562">
    <property type="component" value="Unassembled WGS sequence"/>
</dbReference>
<dbReference type="OrthoDB" id="185373at2759"/>
<gene>
    <name evidence="1" type="ORF">HS088_TW17G00496</name>
</gene>
<dbReference type="InterPro" id="IPR011990">
    <property type="entry name" value="TPR-like_helical_dom_sf"/>
</dbReference>
<name>A0A7J7CFQ5_TRIWF</name>
<evidence type="ECO:0008006" key="3">
    <source>
        <dbReference type="Google" id="ProtNLM"/>
    </source>
</evidence>
<dbReference type="PROSITE" id="PS51257">
    <property type="entry name" value="PROKAR_LIPOPROTEIN"/>
    <property type="match status" value="1"/>
</dbReference>
<dbReference type="AlphaFoldDB" id="A0A7J7CFQ5"/>
<dbReference type="Gene3D" id="1.25.40.10">
    <property type="entry name" value="Tetratricopeptide repeat domain"/>
    <property type="match status" value="1"/>
</dbReference>
<sequence>MKGRISIRWLSFFFCSLCSLKHLPSSHSFLLILSCVGSLYMPIKWRVKVQNAYAAFQNMRRAGLEPSDKCVALVLRAYEKENKLGMALAFLMDLEKSGIIVGKEASEVLARWFGRLGLVKKVEFVLRAYAAGENFVECLLPMHYSCFVWFPHGCICCEPRIQEVDLSLSCSRVFVILCAGNSCENGAMSIGVGLVTSC</sequence>